<dbReference type="Gene3D" id="3.30.200.20">
    <property type="entry name" value="Phosphorylase Kinase, domain 1"/>
    <property type="match status" value="1"/>
</dbReference>
<dbReference type="AlphaFoldDB" id="A0AAW1KBY3"/>
<feature type="binding site" evidence="9">
    <location>
        <position position="128"/>
    </location>
    <ligand>
        <name>ATP</name>
        <dbReference type="ChEBI" id="CHEBI:30616"/>
    </ligand>
</feature>
<keyword evidence="8 9" id="KW-0067">ATP-binding</keyword>
<keyword evidence="4 10" id="KW-0723">Serine/threonine-protein kinase</keyword>
<dbReference type="Gene3D" id="1.10.510.10">
    <property type="entry name" value="Transferase(Phosphotransferase) domain 1"/>
    <property type="match status" value="1"/>
</dbReference>
<dbReference type="SUPFAM" id="SSF56112">
    <property type="entry name" value="Protein kinase-like (PK-like)"/>
    <property type="match status" value="1"/>
</dbReference>
<keyword evidence="7" id="KW-0418">Kinase</keyword>
<gene>
    <name evidence="12" type="ORF">RND81_06G147400</name>
</gene>
<dbReference type="GO" id="GO:0005886">
    <property type="term" value="C:plasma membrane"/>
    <property type="evidence" value="ECO:0007669"/>
    <property type="project" value="UniProtKB-SubCell"/>
</dbReference>
<dbReference type="PANTHER" id="PTHR45621">
    <property type="entry name" value="OS01G0588500 PROTEIN-RELATED"/>
    <property type="match status" value="1"/>
</dbReference>
<dbReference type="EC" id="2.7.11.1" evidence="2"/>
<evidence type="ECO:0000256" key="1">
    <source>
        <dbReference type="ARBA" id="ARBA00004236"/>
    </source>
</evidence>
<dbReference type="InterPro" id="IPR008271">
    <property type="entry name" value="Ser/Thr_kinase_AS"/>
</dbReference>
<evidence type="ECO:0000256" key="8">
    <source>
        <dbReference type="ARBA" id="ARBA00022840"/>
    </source>
</evidence>
<evidence type="ECO:0000256" key="4">
    <source>
        <dbReference type="ARBA" id="ARBA00022527"/>
    </source>
</evidence>
<evidence type="ECO:0000256" key="6">
    <source>
        <dbReference type="ARBA" id="ARBA00022741"/>
    </source>
</evidence>
<sequence length="236" mass="26301">MENKCGCWAVLRRNVRDSCKSSASKSSVTSIPTSLIYDAATETRYLNASNRELCAPNDDAQLSSEPPETTPAHEMLQFTYQELKCATGNFRPDSILGEGGFGFVFKGWIEENGTAPAKPGTGVTVAVKSLKPDALQGHREWVAEVDFLGQLHHPNLVKLIGYCSEDEQRLLVYEFMTRGSLENHLFRRTMPLSWSSRMKIALGAAKGLAFLHDNREPVIYRDFKTSNILLDSVMHS</sequence>
<proteinExistence type="inferred from homology"/>
<evidence type="ECO:0000256" key="9">
    <source>
        <dbReference type="PROSITE-ProRule" id="PRU10141"/>
    </source>
</evidence>
<keyword evidence="5" id="KW-0808">Transferase</keyword>
<evidence type="ECO:0000259" key="11">
    <source>
        <dbReference type="PROSITE" id="PS50011"/>
    </source>
</evidence>
<dbReference type="PROSITE" id="PS50011">
    <property type="entry name" value="PROTEIN_KINASE_DOM"/>
    <property type="match status" value="1"/>
</dbReference>
<keyword evidence="6 9" id="KW-0547">Nucleotide-binding</keyword>
<dbReference type="Proteomes" id="UP001443914">
    <property type="component" value="Unassembled WGS sequence"/>
</dbReference>
<dbReference type="GO" id="GO:0005524">
    <property type="term" value="F:ATP binding"/>
    <property type="evidence" value="ECO:0007669"/>
    <property type="project" value="UniProtKB-UniRule"/>
</dbReference>
<evidence type="ECO:0000256" key="2">
    <source>
        <dbReference type="ARBA" id="ARBA00012513"/>
    </source>
</evidence>
<dbReference type="InterPro" id="IPR000719">
    <property type="entry name" value="Prot_kinase_dom"/>
</dbReference>
<dbReference type="InterPro" id="IPR050823">
    <property type="entry name" value="Plant_Ser_Thr_Prot_Kinase"/>
</dbReference>
<dbReference type="PROSITE" id="PS00107">
    <property type="entry name" value="PROTEIN_KINASE_ATP"/>
    <property type="match status" value="1"/>
</dbReference>
<keyword evidence="3" id="KW-0472">Membrane</keyword>
<feature type="domain" description="Protein kinase" evidence="11">
    <location>
        <begin position="90"/>
        <end position="236"/>
    </location>
</feature>
<dbReference type="InterPro" id="IPR011009">
    <property type="entry name" value="Kinase-like_dom_sf"/>
</dbReference>
<evidence type="ECO:0000256" key="10">
    <source>
        <dbReference type="RuleBase" id="RU000304"/>
    </source>
</evidence>
<comment type="subcellular location">
    <subcellularLocation>
        <location evidence="1">Cell membrane</location>
    </subcellularLocation>
</comment>
<reference evidence="12" key="1">
    <citation type="submission" date="2024-03" db="EMBL/GenBank/DDBJ databases">
        <title>WGS assembly of Saponaria officinalis var. Norfolk2.</title>
        <authorList>
            <person name="Jenkins J."/>
            <person name="Shu S."/>
            <person name="Grimwood J."/>
            <person name="Barry K."/>
            <person name="Goodstein D."/>
            <person name="Schmutz J."/>
            <person name="Leebens-Mack J."/>
            <person name="Osbourn A."/>
        </authorList>
    </citation>
    <scope>NUCLEOTIDE SEQUENCE [LARGE SCALE GENOMIC DNA]</scope>
    <source>
        <strain evidence="12">JIC</strain>
    </source>
</reference>
<dbReference type="PROSITE" id="PS00108">
    <property type="entry name" value="PROTEIN_KINASE_ST"/>
    <property type="match status" value="1"/>
</dbReference>
<name>A0AAW1KBY3_SAPOF</name>
<organism evidence="12 13">
    <name type="scientific">Saponaria officinalis</name>
    <name type="common">Common soapwort</name>
    <name type="synonym">Lychnis saponaria</name>
    <dbReference type="NCBI Taxonomy" id="3572"/>
    <lineage>
        <taxon>Eukaryota</taxon>
        <taxon>Viridiplantae</taxon>
        <taxon>Streptophyta</taxon>
        <taxon>Embryophyta</taxon>
        <taxon>Tracheophyta</taxon>
        <taxon>Spermatophyta</taxon>
        <taxon>Magnoliopsida</taxon>
        <taxon>eudicotyledons</taxon>
        <taxon>Gunneridae</taxon>
        <taxon>Pentapetalae</taxon>
        <taxon>Caryophyllales</taxon>
        <taxon>Caryophyllaceae</taxon>
        <taxon>Caryophylleae</taxon>
        <taxon>Saponaria</taxon>
    </lineage>
</organism>
<keyword evidence="13" id="KW-1185">Reference proteome</keyword>
<keyword evidence="3" id="KW-1003">Cell membrane</keyword>
<protein>
    <recommendedName>
        <fullName evidence="2">non-specific serine/threonine protein kinase</fullName>
        <ecNumber evidence="2">2.7.11.1</ecNumber>
    </recommendedName>
</protein>
<dbReference type="Pfam" id="PF07714">
    <property type="entry name" value="PK_Tyr_Ser-Thr"/>
    <property type="match status" value="1"/>
</dbReference>
<comment type="caution">
    <text evidence="12">The sequence shown here is derived from an EMBL/GenBank/DDBJ whole genome shotgun (WGS) entry which is preliminary data.</text>
</comment>
<evidence type="ECO:0000256" key="7">
    <source>
        <dbReference type="ARBA" id="ARBA00022777"/>
    </source>
</evidence>
<evidence type="ECO:0000256" key="5">
    <source>
        <dbReference type="ARBA" id="ARBA00022679"/>
    </source>
</evidence>
<dbReference type="InterPro" id="IPR017441">
    <property type="entry name" value="Protein_kinase_ATP_BS"/>
</dbReference>
<evidence type="ECO:0000313" key="13">
    <source>
        <dbReference type="Proteomes" id="UP001443914"/>
    </source>
</evidence>
<dbReference type="InterPro" id="IPR001245">
    <property type="entry name" value="Ser-Thr/Tyr_kinase_cat_dom"/>
</dbReference>
<dbReference type="FunFam" id="3.30.200.20:FF:000228">
    <property type="entry name" value="Serine/threonine-protein kinase BIK1"/>
    <property type="match status" value="1"/>
</dbReference>
<dbReference type="EMBL" id="JBDFQZ010000006">
    <property type="protein sequence ID" value="KAK9715169.1"/>
    <property type="molecule type" value="Genomic_DNA"/>
</dbReference>
<evidence type="ECO:0000256" key="3">
    <source>
        <dbReference type="ARBA" id="ARBA00022475"/>
    </source>
</evidence>
<dbReference type="GO" id="GO:0004674">
    <property type="term" value="F:protein serine/threonine kinase activity"/>
    <property type="evidence" value="ECO:0007669"/>
    <property type="project" value="UniProtKB-KW"/>
</dbReference>
<comment type="similarity">
    <text evidence="10">Belongs to the protein kinase superfamily.</text>
</comment>
<evidence type="ECO:0000313" key="12">
    <source>
        <dbReference type="EMBL" id="KAK9715169.1"/>
    </source>
</evidence>
<accession>A0AAW1KBY3</accession>